<dbReference type="Pfam" id="PF00596">
    <property type="entry name" value="Aldolase_II"/>
    <property type="match status" value="1"/>
</dbReference>
<dbReference type="NCBIfam" id="NF006000">
    <property type="entry name" value="PRK08130.1"/>
    <property type="match status" value="1"/>
</dbReference>
<dbReference type="InterPro" id="IPR050197">
    <property type="entry name" value="Aldolase_class_II_sugar_metab"/>
</dbReference>
<evidence type="ECO:0000256" key="5">
    <source>
        <dbReference type="ARBA" id="ARBA00023277"/>
    </source>
</evidence>
<dbReference type="GO" id="GO:0046872">
    <property type="term" value="F:metal ion binding"/>
    <property type="evidence" value="ECO:0007669"/>
    <property type="project" value="UniProtKB-KW"/>
</dbReference>
<dbReference type="PANTHER" id="PTHR22789:SF0">
    <property type="entry name" value="3-OXO-TETRONATE 4-PHOSPHATE DECARBOXYLASE-RELATED"/>
    <property type="match status" value="1"/>
</dbReference>
<comment type="caution">
    <text evidence="12">The sequence shown here is derived from an EMBL/GenBank/DDBJ whole genome shotgun (WGS) entry which is preliminary data.</text>
</comment>
<dbReference type="Gene3D" id="3.40.225.10">
    <property type="entry name" value="Class II aldolase/adducin N-terminal domain"/>
    <property type="match status" value="1"/>
</dbReference>
<dbReference type="NCBIfam" id="NF043034">
    <property type="entry name" value="OxoTetrPhDc"/>
    <property type="match status" value="1"/>
</dbReference>
<proteinExistence type="predicted"/>
<evidence type="ECO:0000256" key="6">
    <source>
        <dbReference type="ARBA" id="ARBA00044745"/>
    </source>
</evidence>
<feature type="domain" description="Class II aldolase/adducin N-terminal" evidence="11">
    <location>
        <begin position="8"/>
        <end position="186"/>
    </location>
</feature>
<accession>A0A4V6PNC0</accession>
<dbReference type="InterPro" id="IPR001303">
    <property type="entry name" value="Aldolase_II/adducin_N"/>
</dbReference>
<dbReference type="GO" id="GO:0019323">
    <property type="term" value="P:pentose catabolic process"/>
    <property type="evidence" value="ECO:0007669"/>
    <property type="project" value="InterPro"/>
</dbReference>
<sequence>MNHSESRNELVRLARSLHQRGLTRGTSGNLSARVEGGILVTPTNASLGELRTDDLALVSDAGEHLSGARPSKEAFLHLAMYRARPQDHAAVHLHSTYATALSCLDGLDDDDVLPPLTAYFVMSVERLVRLPYFAPGDQGLAGAAQEAAGSSRALLLANHGPIVSAPTLAQAVNAVEEVEETARLFFLLNGHATRPLQPAQVAALCTTRG</sequence>
<dbReference type="GO" id="GO:0005829">
    <property type="term" value="C:cytosol"/>
    <property type="evidence" value="ECO:0007669"/>
    <property type="project" value="TreeGrafter"/>
</dbReference>
<evidence type="ECO:0000256" key="1">
    <source>
        <dbReference type="ARBA" id="ARBA00001947"/>
    </source>
</evidence>
<dbReference type="SUPFAM" id="SSF53639">
    <property type="entry name" value="AraD/HMP-PK domain-like"/>
    <property type="match status" value="1"/>
</dbReference>
<evidence type="ECO:0000313" key="12">
    <source>
        <dbReference type="EMBL" id="TDL38848.1"/>
    </source>
</evidence>
<dbReference type="InterPro" id="IPR036409">
    <property type="entry name" value="Aldolase_II/adducin_N_sf"/>
</dbReference>
<dbReference type="EC" id="4.1.1.104" evidence="7"/>
<protein>
    <recommendedName>
        <fullName evidence="8">3-oxo-tetronate 4-phosphate decarboxylase</fullName>
        <ecNumber evidence="7">4.1.1.104</ecNumber>
    </recommendedName>
</protein>
<dbReference type="PANTHER" id="PTHR22789">
    <property type="entry name" value="FUCULOSE PHOSPHATE ALDOLASE"/>
    <property type="match status" value="1"/>
</dbReference>
<gene>
    <name evidence="12" type="ORF">E2R57_07895</name>
</gene>
<dbReference type="AlphaFoldDB" id="A0A4V6PNC0"/>
<evidence type="ECO:0000256" key="10">
    <source>
        <dbReference type="ARBA" id="ARBA00048603"/>
    </source>
</evidence>
<evidence type="ECO:0000259" key="11">
    <source>
        <dbReference type="SMART" id="SM01007"/>
    </source>
</evidence>
<evidence type="ECO:0000256" key="9">
    <source>
        <dbReference type="ARBA" id="ARBA00047520"/>
    </source>
</evidence>
<dbReference type="RefSeq" id="WP_133347941.1">
    <property type="nucleotide sequence ID" value="NZ_SMZQ01000003.1"/>
</dbReference>
<evidence type="ECO:0000256" key="2">
    <source>
        <dbReference type="ARBA" id="ARBA00022723"/>
    </source>
</evidence>
<dbReference type="Proteomes" id="UP000294621">
    <property type="component" value="Unassembled WGS sequence"/>
</dbReference>
<keyword evidence="3" id="KW-0862">Zinc</keyword>
<dbReference type="EMBL" id="SMZQ01000003">
    <property type="protein sequence ID" value="TDL38848.1"/>
    <property type="molecule type" value="Genomic_DNA"/>
</dbReference>
<comment type="cofactor">
    <cofactor evidence="1">
        <name>Zn(2+)</name>
        <dbReference type="ChEBI" id="CHEBI:29105"/>
    </cofactor>
</comment>
<dbReference type="InterPro" id="IPR050013">
    <property type="entry name" value="OtnC"/>
</dbReference>
<reference evidence="12 13" key="1">
    <citation type="submission" date="2019-03" db="EMBL/GenBank/DDBJ databases">
        <title>Genome Sequencing and Assembly of Various Microbes Isolated from Partially Reclaimed Soil and Acid Mine Drainage (AMD) Site.</title>
        <authorList>
            <person name="Steinbock B."/>
            <person name="Bechtold R."/>
            <person name="Sevigny J.L."/>
            <person name="Thomas D."/>
            <person name="Cuthill L.R."/>
            <person name="Aveiro Johannsen E.J."/>
            <person name="Thomas K."/>
            <person name="Ghosh A."/>
        </authorList>
    </citation>
    <scope>NUCLEOTIDE SEQUENCE [LARGE SCALE GENOMIC DNA]</scope>
    <source>
        <strain evidence="12 13">S-A1</strain>
    </source>
</reference>
<keyword evidence="2" id="KW-0479">Metal-binding</keyword>
<evidence type="ECO:0000256" key="7">
    <source>
        <dbReference type="ARBA" id="ARBA00044772"/>
    </source>
</evidence>
<comment type="function">
    <text evidence="6">Catalyzes the decarboxylation of 3-oxo-tetronate 4-phosphate to dihydroxyacetone phosphate (DHAP) and CO(2).</text>
</comment>
<evidence type="ECO:0000313" key="13">
    <source>
        <dbReference type="Proteomes" id="UP000294621"/>
    </source>
</evidence>
<evidence type="ECO:0000256" key="8">
    <source>
        <dbReference type="ARBA" id="ARBA00044803"/>
    </source>
</evidence>
<dbReference type="SMART" id="SM01007">
    <property type="entry name" value="Aldolase_II"/>
    <property type="match status" value="1"/>
</dbReference>
<name>A0A4V6PNC0_9MICC</name>
<comment type="catalytic activity">
    <reaction evidence="10">
        <text>3-dehydro-4-O-phospho-L-erythronate + H(+) = dihydroxyacetone phosphate + CO2</text>
        <dbReference type="Rhea" id="RHEA:52404"/>
        <dbReference type="ChEBI" id="CHEBI:15378"/>
        <dbReference type="ChEBI" id="CHEBI:16526"/>
        <dbReference type="ChEBI" id="CHEBI:57642"/>
        <dbReference type="ChEBI" id="CHEBI:136592"/>
        <dbReference type="EC" id="4.1.1.104"/>
    </reaction>
</comment>
<dbReference type="STRING" id="683150.G205_04046"/>
<keyword evidence="5" id="KW-0119">Carbohydrate metabolism</keyword>
<dbReference type="OrthoDB" id="9786287at2"/>
<evidence type="ECO:0000256" key="3">
    <source>
        <dbReference type="ARBA" id="ARBA00022833"/>
    </source>
</evidence>
<comment type="catalytic activity">
    <reaction evidence="9">
        <text>3-dehydro-4-O-phospho-D-erythronate + H(+) = dihydroxyacetone phosphate + CO2</text>
        <dbReference type="Rhea" id="RHEA:52416"/>
        <dbReference type="ChEBI" id="CHEBI:15378"/>
        <dbReference type="ChEBI" id="CHEBI:16526"/>
        <dbReference type="ChEBI" id="CHEBI:57642"/>
        <dbReference type="ChEBI" id="CHEBI:136593"/>
        <dbReference type="EC" id="4.1.1.104"/>
    </reaction>
</comment>
<keyword evidence="4" id="KW-0456">Lyase</keyword>
<organism evidence="12 13">
    <name type="scientific">Arthrobacter nitrophenolicus</name>
    <dbReference type="NCBI Taxonomy" id="683150"/>
    <lineage>
        <taxon>Bacteria</taxon>
        <taxon>Bacillati</taxon>
        <taxon>Actinomycetota</taxon>
        <taxon>Actinomycetes</taxon>
        <taxon>Micrococcales</taxon>
        <taxon>Micrococcaceae</taxon>
        <taxon>Arthrobacter</taxon>
    </lineage>
</organism>
<evidence type="ECO:0000256" key="4">
    <source>
        <dbReference type="ARBA" id="ARBA00023239"/>
    </source>
</evidence>
<dbReference type="GO" id="GO:0016832">
    <property type="term" value="F:aldehyde-lyase activity"/>
    <property type="evidence" value="ECO:0007669"/>
    <property type="project" value="InterPro"/>
</dbReference>